<organism evidence="2 3">
    <name type="scientific">Elizabethkingia miricola</name>
    <name type="common">Chryseobacterium miricola</name>
    <dbReference type="NCBI Taxonomy" id="172045"/>
    <lineage>
        <taxon>Bacteria</taxon>
        <taxon>Pseudomonadati</taxon>
        <taxon>Bacteroidota</taxon>
        <taxon>Flavobacteriia</taxon>
        <taxon>Flavobacteriales</taxon>
        <taxon>Weeksellaceae</taxon>
        <taxon>Elizabethkingia</taxon>
    </lineage>
</organism>
<dbReference type="CDD" id="cd00093">
    <property type="entry name" value="HTH_XRE"/>
    <property type="match status" value="1"/>
</dbReference>
<dbReference type="Pfam" id="PF01381">
    <property type="entry name" value="HTH_3"/>
    <property type="match status" value="1"/>
</dbReference>
<dbReference type="SUPFAM" id="SSF47413">
    <property type="entry name" value="lambda repressor-like DNA-binding domains"/>
    <property type="match status" value="1"/>
</dbReference>
<dbReference type="RefSeq" id="WP_065082246.1">
    <property type="nucleotide sequence ID" value="NZ_FLSS01000023.1"/>
</dbReference>
<feature type="domain" description="HTH cro/C1-type" evidence="1">
    <location>
        <begin position="5"/>
        <end position="59"/>
    </location>
</feature>
<dbReference type="InterPro" id="IPR010982">
    <property type="entry name" value="Lambda_DNA-bd_dom_sf"/>
</dbReference>
<evidence type="ECO:0000313" key="2">
    <source>
        <dbReference type="EMBL" id="TYO83556.1"/>
    </source>
</evidence>
<dbReference type="InterPro" id="IPR001387">
    <property type="entry name" value="Cro/C1-type_HTH"/>
</dbReference>
<dbReference type="SMART" id="SM00530">
    <property type="entry name" value="HTH_XRE"/>
    <property type="match status" value="1"/>
</dbReference>
<protein>
    <submittedName>
        <fullName evidence="2">Helix-turn-helix protein</fullName>
    </submittedName>
</protein>
<comment type="caution">
    <text evidence="2">The sequence shown here is derived from an EMBL/GenBank/DDBJ whole genome shotgun (WGS) entry which is preliminary data.</text>
</comment>
<accession>A0ABY3NAS1</accession>
<proteinExistence type="predicted"/>
<keyword evidence="3" id="KW-1185">Reference proteome</keyword>
<evidence type="ECO:0000259" key="1">
    <source>
        <dbReference type="PROSITE" id="PS50943"/>
    </source>
</evidence>
<dbReference type="EMBL" id="VNHK01000032">
    <property type="protein sequence ID" value="TYO83556.1"/>
    <property type="molecule type" value="Genomic_DNA"/>
</dbReference>
<sequence>MHLRIKEVIKLYGTSQKEVSKKTGISEQMISYYNSGDKQPPLSKLRLIAETIGCEMTELFSVGDKYSHFYDDKTGEWLGIRKK</sequence>
<dbReference type="PROSITE" id="PS50943">
    <property type="entry name" value="HTH_CROC1"/>
    <property type="match status" value="1"/>
</dbReference>
<dbReference type="Gene3D" id="1.10.260.40">
    <property type="entry name" value="lambda repressor-like DNA-binding domains"/>
    <property type="match status" value="1"/>
</dbReference>
<gene>
    <name evidence="2" type="ORF">LX74_04070</name>
</gene>
<reference evidence="2 3" key="1">
    <citation type="submission" date="2019-07" db="EMBL/GenBank/DDBJ databases">
        <title>Genomic Encyclopedia of Archaeal and Bacterial Type Strains, Phase II (KMG-II): from individual species to whole genera.</title>
        <authorList>
            <person name="Goeker M."/>
        </authorList>
    </citation>
    <scope>NUCLEOTIDE SEQUENCE [LARGE SCALE GENOMIC DNA]</scope>
    <source>
        <strain evidence="2 3">DSM 14571</strain>
    </source>
</reference>
<dbReference type="Proteomes" id="UP000324513">
    <property type="component" value="Unassembled WGS sequence"/>
</dbReference>
<evidence type="ECO:0000313" key="3">
    <source>
        <dbReference type="Proteomes" id="UP000324513"/>
    </source>
</evidence>
<name>A0ABY3NAS1_ELIMR</name>